<sequence length="54" mass="6365">SGALKSYTKREQRFILRQARLNPKITRKNLISIDNIDFSKSSIGRILDKYNIRK</sequence>
<dbReference type="AlphaFoldDB" id="A0A8E2DY69"/>
<reference evidence="1 2" key="1">
    <citation type="journal article" date="2016" name="Nat. Commun.">
        <title>Ectomycorrhizal ecology is imprinted in the genome of the dominant symbiotic fungus Cenococcum geophilum.</title>
        <authorList>
            <consortium name="DOE Joint Genome Institute"/>
            <person name="Peter M."/>
            <person name="Kohler A."/>
            <person name="Ohm R.A."/>
            <person name="Kuo A."/>
            <person name="Krutzmann J."/>
            <person name="Morin E."/>
            <person name="Arend M."/>
            <person name="Barry K.W."/>
            <person name="Binder M."/>
            <person name="Choi C."/>
            <person name="Clum A."/>
            <person name="Copeland A."/>
            <person name="Grisel N."/>
            <person name="Haridas S."/>
            <person name="Kipfer T."/>
            <person name="LaButti K."/>
            <person name="Lindquist E."/>
            <person name="Lipzen A."/>
            <person name="Maire R."/>
            <person name="Meier B."/>
            <person name="Mihaltcheva S."/>
            <person name="Molinier V."/>
            <person name="Murat C."/>
            <person name="Poggeler S."/>
            <person name="Quandt C.A."/>
            <person name="Sperisen C."/>
            <person name="Tritt A."/>
            <person name="Tisserant E."/>
            <person name="Crous P.W."/>
            <person name="Henrissat B."/>
            <person name="Nehls U."/>
            <person name="Egli S."/>
            <person name="Spatafora J.W."/>
            <person name="Grigoriev I.V."/>
            <person name="Martin F.M."/>
        </authorList>
    </citation>
    <scope>NUCLEOTIDE SEQUENCE [LARGE SCALE GENOMIC DNA]</scope>
    <source>
        <strain evidence="1 2">CBS 459.81</strain>
    </source>
</reference>
<accession>A0A8E2DY69</accession>
<gene>
    <name evidence="1" type="ORF">K432DRAFT_311865</name>
</gene>
<evidence type="ECO:0000313" key="2">
    <source>
        <dbReference type="Proteomes" id="UP000250266"/>
    </source>
</evidence>
<keyword evidence="2" id="KW-1185">Reference proteome</keyword>
<feature type="non-terminal residue" evidence="1">
    <location>
        <position position="1"/>
    </location>
</feature>
<protein>
    <submittedName>
        <fullName evidence="1">Uncharacterized protein</fullName>
    </submittedName>
</protein>
<evidence type="ECO:0000313" key="1">
    <source>
        <dbReference type="EMBL" id="OCK73866.1"/>
    </source>
</evidence>
<proteinExistence type="predicted"/>
<dbReference type="Proteomes" id="UP000250266">
    <property type="component" value="Unassembled WGS sequence"/>
</dbReference>
<organism evidence="1 2">
    <name type="scientific">Lepidopterella palustris CBS 459.81</name>
    <dbReference type="NCBI Taxonomy" id="1314670"/>
    <lineage>
        <taxon>Eukaryota</taxon>
        <taxon>Fungi</taxon>
        <taxon>Dikarya</taxon>
        <taxon>Ascomycota</taxon>
        <taxon>Pezizomycotina</taxon>
        <taxon>Dothideomycetes</taxon>
        <taxon>Pleosporomycetidae</taxon>
        <taxon>Mytilinidiales</taxon>
        <taxon>Argynnaceae</taxon>
        <taxon>Lepidopterella</taxon>
    </lineage>
</organism>
<name>A0A8E2DY69_9PEZI</name>
<dbReference type="EMBL" id="KV745631">
    <property type="protein sequence ID" value="OCK73866.1"/>
    <property type="molecule type" value="Genomic_DNA"/>
</dbReference>